<reference evidence="9" key="2">
    <citation type="journal article" date="2023" name="IMA Fungus">
        <title>Comparative genomic study of the Penicillium genus elucidates a diverse pangenome and 15 lateral gene transfer events.</title>
        <authorList>
            <person name="Petersen C."/>
            <person name="Sorensen T."/>
            <person name="Nielsen M.R."/>
            <person name="Sondergaard T.E."/>
            <person name="Sorensen J.L."/>
            <person name="Fitzpatrick D.A."/>
            <person name="Frisvad J.C."/>
            <person name="Nielsen K.L."/>
        </authorList>
    </citation>
    <scope>NUCLEOTIDE SEQUENCE</scope>
    <source>
        <strain evidence="9">IBT 29864</strain>
    </source>
</reference>
<evidence type="ECO:0000256" key="7">
    <source>
        <dbReference type="SAM" id="Phobius"/>
    </source>
</evidence>
<dbReference type="FunFam" id="1.20.1250.20:FF:000196">
    <property type="entry name" value="MFS toxin efflux pump (AflT)"/>
    <property type="match status" value="1"/>
</dbReference>
<feature type="transmembrane region" description="Helical" evidence="7">
    <location>
        <begin position="185"/>
        <end position="207"/>
    </location>
</feature>
<dbReference type="Pfam" id="PF07690">
    <property type="entry name" value="MFS_1"/>
    <property type="match status" value="1"/>
</dbReference>
<dbReference type="InterPro" id="IPR036259">
    <property type="entry name" value="MFS_trans_sf"/>
</dbReference>
<evidence type="ECO:0000313" key="10">
    <source>
        <dbReference type="Proteomes" id="UP001147782"/>
    </source>
</evidence>
<reference evidence="9" key="1">
    <citation type="submission" date="2022-11" db="EMBL/GenBank/DDBJ databases">
        <authorList>
            <person name="Petersen C."/>
        </authorList>
    </citation>
    <scope>NUCLEOTIDE SEQUENCE</scope>
    <source>
        <strain evidence="9">IBT 29864</strain>
    </source>
</reference>
<feature type="transmembrane region" description="Helical" evidence="7">
    <location>
        <begin position="152"/>
        <end position="173"/>
    </location>
</feature>
<feature type="transmembrane region" description="Helical" evidence="7">
    <location>
        <begin position="409"/>
        <end position="428"/>
    </location>
</feature>
<evidence type="ECO:0000256" key="1">
    <source>
        <dbReference type="ARBA" id="ARBA00004141"/>
    </source>
</evidence>
<comment type="subcellular location">
    <subcellularLocation>
        <location evidence="1">Membrane</location>
        <topology evidence="1">Multi-pass membrane protein</topology>
    </subcellularLocation>
</comment>
<dbReference type="GeneID" id="81444745"/>
<feature type="transmembrane region" description="Helical" evidence="7">
    <location>
        <begin position="59"/>
        <end position="85"/>
    </location>
</feature>
<feature type="transmembrane region" description="Helical" evidence="7">
    <location>
        <begin position="97"/>
        <end position="115"/>
    </location>
</feature>
<feature type="transmembrane region" description="Helical" evidence="7">
    <location>
        <begin position="259"/>
        <end position="278"/>
    </location>
</feature>
<organism evidence="9 10">
    <name type="scientific">Penicillium cataractarum</name>
    <dbReference type="NCBI Taxonomy" id="2100454"/>
    <lineage>
        <taxon>Eukaryota</taxon>
        <taxon>Fungi</taxon>
        <taxon>Dikarya</taxon>
        <taxon>Ascomycota</taxon>
        <taxon>Pezizomycotina</taxon>
        <taxon>Eurotiomycetes</taxon>
        <taxon>Eurotiomycetidae</taxon>
        <taxon>Eurotiales</taxon>
        <taxon>Aspergillaceae</taxon>
        <taxon>Penicillium</taxon>
    </lineage>
</organism>
<dbReference type="Proteomes" id="UP001147782">
    <property type="component" value="Unassembled WGS sequence"/>
</dbReference>
<feature type="transmembrane region" description="Helical" evidence="7">
    <location>
        <begin position="290"/>
        <end position="307"/>
    </location>
</feature>
<keyword evidence="10" id="KW-1185">Reference proteome</keyword>
<feature type="region of interest" description="Disordered" evidence="6">
    <location>
        <begin position="1"/>
        <end position="24"/>
    </location>
</feature>
<dbReference type="InterPro" id="IPR011701">
    <property type="entry name" value="MFS"/>
</dbReference>
<proteinExistence type="inferred from homology"/>
<dbReference type="PANTHER" id="PTHR23501:SF199">
    <property type="entry name" value="MFS EFFLUX TRANSPORTER INPD-RELATED"/>
    <property type="match status" value="1"/>
</dbReference>
<dbReference type="Gene3D" id="1.20.1250.20">
    <property type="entry name" value="MFS general substrate transporter like domains"/>
    <property type="match status" value="1"/>
</dbReference>
<dbReference type="GO" id="GO:0022857">
    <property type="term" value="F:transmembrane transporter activity"/>
    <property type="evidence" value="ECO:0007669"/>
    <property type="project" value="InterPro"/>
</dbReference>
<keyword evidence="3 7" id="KW-0812">Transmembrane</keyword>
<dbReference type="InterPro" id="IPR020846">
    <property type="entry name" value="MFS_dom"/>
</dbReference>
<feature type="transmembrane region" description="Helical" evidence="7">
    <location>
        <begin position="327"/>
        <end position="347"/>
    </location>
</feature>
<keyword evidence="4 7" id="KW-1133">Transmembrane helix</keyword>
<sequence>MALRDLLSCNQPPPSGESSDSDFDRNAIENLDDKTVDTHSVPDSNGYDNEPQYPNKLNLFFIILSLNMALFLVGLDNTIISSAIPKITDEFHALSDVGWYASAYMLTTCSFQLMWGKLFTFYIVKWTWLVAMFIFEVGSLICAVAPSSTVLVIGRAIAGVGTGGVSNGCFLLVAYSAPPRQRPTLIGMMGAMYGLAAIAGPLLGGVFTSSAKLTWRFCFYINLPLGFVCALIVVFFMSSFSGGKTSKVGLKEQVKQMDIPGTLILLPAIICLLLALQWGGTKYPWDNGRIIALLVLAVVLLSVFVFVEYRSGERATLPFRVLKNRNIWGSSIFGSSVVASFFTMLYYVCFCLLLVYVPRGLTFLLQIPIWFQAIKGATPIKSGVMTLPLVVSYVIFSFGTGSLTSVLGYYVQWAYLTVILAAVGTGLLTTLKVDSSHAEWIGYQVLFGAGIGCGMQTAFSAPQTALPLEDIPVGTAIVMFVENLTSAIMVSVAQNVFTNQLKTNLGEYATAVDYGAIVSAGATELQTQVPEKLYQAVLFAYNKALDQTFYVGVALACLGIIGVLSLEWISVKGKKATGSNDA</sequence>
<evidence type="ECO:0000256" key="5">
    <source>
        <dbReference type="ARBA" id="ARBA00023136"/>
    </source>
</evidence>
<dbReference type="FunFam" id="1.20.1720.10:FF:000012">
    <property type="entry name" value="MFS toxin efflux pump (AflT)"/>
    <property type="match status" value="1"/>
</dbReference>
<dbReference type="PANTHER" id="PTHR23501">
    <property type="entry name" value="MAJOR FACILITATOR SUPERFAMILY"/>
    <property type="match status" value="1"/>
</dbReference>
<protein>
    <recommendedName>
        <fullName evidence="8">Major facilitator superfamily (MFS) profile domain-containing protein</fullName>
    </recommendedName>
</protein>
<dbReference type="CDD" id="cd17502">
    <property type="entry name" value="MFS_Azr1_MDR_like"/>
    <property type="match status" value="1"/>
</dbReference>
<feature type="transmembrane region" description="Helical" evidence="7">
    <location>
        <begin position="383"/>
        <end position="403"/>
    </location>
</feature>
<gene>
    <name evidence="9" type="ORF">N7496_012653</name>
</gene>
<dbReference type="EMBL" id="JAPZBS010000010">
    <property type="protein sequence ID" value="KAJ5355441.1"/>
    <property type="molecule type" value="Genomic_DNA"/>
</dbReference>
<feature type="domain" description="Major facilitator superfamily (MFS) profile" evidence="8">
    <location>
        <begin position="62"/>
        <end position="533"/>
    </location>
</feature>
<evidence type="ECO:0000256" key="2">
    <source>
        <dbReference type="ARBA" id="ARBA00007520"/>
    </source>
</evidence>
<comment type="similarity">
    <text evidence="2">Belongs to the major facilitator superfamily. TCR/Tet family.</text>
</comment>
<evidence type="ECO:0000313" key="9">
    <source>
        <dbReference type="EMBL" id="KAJ5355441.1"/>
    </source>
</evidence>
<dbReference type="RefSeq" id="XP_056549464.1">
    <property type="nucleotide sequence ID" value="XM_056705566.1"/>
</dbReference>
<name>A0A9W9R8A2_9EURO</name>
<dbReference type="GO" id="GO:0005886">
    <property type="term" value="C:plasma membrane"/>
    <property type="evidence" value="ECO:0007669"/>
    <property type="project" value="TreeGrafter"/>
</dbReference>
<comment type="caution">
    <text evidence="9">The sequence shown here is derived from an EMBL/GenBank/DDBJ whole genome shotgun (WGS) entry which is preliminary data.</text>
</comment>
<dbReference type="AlphaFoldDB" id="A0A9W9R8A2"/>
<feature type="transmembrane region" description="Helical" evidence="7">
    <location>
        <begin position="549"/>
        <end position="569"/>
    </location>
</feature>
<feature type="transmembrane region" description="Helical" evidence="7">
    <location>
        <begin position="219"/>
        <end position="238"/>
    </location>
</feature>
<feature type="transmembrane region" description="Helical" evidence="7">
    <location>
        <begin position="127"/>
        <end position="146"/>
    </location>
</feature>
<evidence type="ECO:0000256" key="4">
    <source>
        <dbReference type="ARBA" id="ARBA00022989"/>
    </source>
</evidence>
<evidence type="ECO:0000259" key="8">
    <source>
        <dbReference type="PROSITE" id="PS50850"/>
    </source>
</evidence>
<dbReference type="OrthoDB" id="10021397at2759"/>
<dbReference type="SUPFAM" id="SSF103473">
    <property type="entry name" value="MFS general substrate transporter"/>
    <property type="match status" value="1"/>
</dbReference>
<keyword evidence="5 7" id="KW-0472">Membrane</keyword>
<dbReference type="PROSITE" id="PS50850">
    <property type="entry name" value="MFS"/>
    <property type="match status" value="1"/>
</dbReference>
<evidence type="ECO:0000256" key="3">
    <source>
        <dbReference type="ARBA" id="ARBA00022692"/>
    </source>
</evidence>
<evidence type="ECO:0000256" key="6">
    <source>
        <dbReference type="SAM" id="MobiDB-lite"/>
    </source>
</evidence>
<accession>A0A9W9R8A2</accession>